<keyword evidence="13" id="KW-0594">Phospholipid biosynthesis</keyword>
<keyword evidence="9 17" id="KW-0067">ATP-binding</keyword>
<gene>
    <name evidence="20" type="ORF">GS399_08960</name>
</gene>
<keyword evidence="14" id="KW-1208">Phospholipid metabolism</keyword>
<dbReference type="InterPro" id="IPR036945">
    <property type="entry name" value="DAGK_sf"/>
</dbReference>
<evidence type="ECO:0000256" key="8">
    <source>
        <dbReference type="ARBA" id="ARBA00022777"/>
    </source>
</evidence>
<evidence type="ECO:0000256" key="4">
    <source>
        <dbReference type="ARBA" id="ARBA00022516"/>
    </source>
</evidence>
<evidence type="ECO:0000256" key="17">
    <source>
        <dbReference type="PIRSR" id="PIRSR600829-3"/>
    </source>
</evidence>
<keyword evidence="18" id="KW-0460">Magnesium</keyword>
<comment type="cofactor">
    <cofactor evidence="18">
        <name>Mg(2+)</name>
        <dbReference type="ChEBI" id="CHEBI:18420"/>
    </cofactor>
    <text evidence="18">Mn(2+), Zn(2+), Cd(2+) and Co(2+) support activity to lesser extents.</text>
</comment>
<comment type="caution">
    <text evidence="20">The sequence shown here is derived from an EMBL/GenBank/DDBJ whole genome shotgun (WGS) entry which is preliminary data.</text>
</comment>
<organism evidence="20 21">
    <name type="scientific">Hufsiella arboris</name>
    <dbReference type="NCBI Taxonomy" id="2695275"/>
    <lineage>
        <taxon>Bacteria</taxon>
        <taxon>Pseudomonadati</taxon>
        <taxon>Bacteroidota</taxon>
        <taxon>Sphingobacteriia</taxon>
        <taxon>Sphingobacteriales</taxon>
        <taxon>Sphingobacteriaceae</taxon>
        <taxon>Hufsiella</taxon>
    </lineage>
</organism>
<comment type="subcellular location">
    <subcellularLocation>
        <location evidence="1">Cell membrane</location>
        <topology evidence="1">Multi-pass membrane protein</topology>
    </subcellularLocation>
</comment>
<keyword evidence="18" id="KW-0479">Metal-binding</keyword>
<evidence type="ECO:0000256" key="13">
    <source>
        <dbReference type="ARBA" id="ARBA00023209"/>
    </source>
</evidence>
<protein>
    <submittedName>
        <fullName evidence="20">Diacylglycerol kinase</fullName>
    </submittedName>
</protein>
<dbReference type="GO" id="GO:0046872">
    <property type="term" value="F:metal ion binding"/>
    <property type="evidence" value="ECO:0007669"/>
    <property type="project" value="UniProtKB-KW"/>
</dbReference>
<keyword evidence="4" id="KW-0444">Lipid biosynthesis</keyword>
<evidence type="ECO:0000313" key="21">
    <source>
        <dbReference type="Proteomes" id="UP000466586"/>
    </source>
</evidence>
<dbReference type="Pfam" id="PF01219">
    <property type="entry name" value="DAGK_prokar"/>
    <property type="match status" value="1"/>
</dbReference>
<evidence type="ECO:0000256" key="11">
    <source>
        <dbReference type="ARBA" id="ARBA00023098"/>
    </source>
</evidence>
<keyword evidence="3" id="KW-1003">Cell membrane</keyword>
<keyword evidence="11" id="KW-0443">Lipid metabolism</keyword>
<proteinExistence type="inferred from homology"/>
<dbReference type="EMBL" id="WVHT01000003">
    <property type="protein sequence ID" value="MXV51098.1"/>
    <property type="molecule type" value="Genomic_DNA"/>
</dbReference>
<feature type="transmembrane region" description="Helical" evidence="19">
    <location>
        <begin position="44"/>
        <end position="67"/>
    </location>
</feature>
<dbReference type="GO" id="GO:0016301">
    <property type="term" value="F:kinase activity"/>
    <property type="evidence" value="ECO:0007669"/>
    <property type="project" value="UniProtKB-KW"/>
</dbReference>
<dbReference type="GO" id="GO:0008654">
    <property type="term" value="P:phospholipid biosynthetic process"/>
    <property type="evidence" value="ECO:0007669"/>
    <property type="project" value="UniProtKB-KW"/>
</dbReference>
<dbReference type="GO" id="GO:0005524">
    <property type="term" value="F:ATP binding"/>
    <property type="evidence" value="ECO:0007669"/>
    <property type="project" value="UniProtKB-KW"/>
</dbReference>
<dbReference type="RefSeq" id="WP_160844266.1">
    <property type="nucleotide sequence ID" value="NZ_WVHT01000003.1"/>
</dbReference>
<feature type="binding site" evidence="17">
    <location>
        <begin position="83"/>
        <end position="84"/>
    </location>
    <ligand>
        <name>ATP</name>
        <dbReference type="ChEBI" id="CHEBI:30616"/>
    </ligand>
</feature>
<keyword evidence="8 20" id="KW-0418">Kinase</keyword>
<evidence type="ECO:0000256" key="7">
    <source>
        <dbReference type="ARBA" id="ARBA00022741"/>
    </source>
</evidence>
<dbReference type="PROSITE" id="PS01069">
    <property type="entry name" value="DAGK_PROKAR"/>
    <property type="match status" value="1"/>
</dbReference>
<dbReference type="GO" id="GO:0005886">
    <property type="term" value="C:plasma membrane"/>
    <property type="evidence" value="ECO:0007669"/>
    <property type="project" value="UniProtKB-SubCell"/>
</dbReference>
<keyword evidence="21" id="KW-1185">Reference proteome</keyword>
<evidence type="ECO:0000256" key="12">
    <source>
        <dbReference type="ARBA" id="ARBA00023136"/>
    </source>
</evidence>
<evidence type="ECO:0000256" key="18">
    <source>
        <dbReference type="PIRSR" id="PIRSR600829-4"/>
    </source>
</evidence>
<sequence>MGFVYAAKGISYAFKSQVNFKIEIFIALAAIIISFILKISFHEFLWIILSIAIVLIAELLNTAIEILVDFVSPGYHEKAGRIKDISAGLVLVAAIASACIGAFIFLPKLF</sequence>
<evidence type="ECO:0000256" key="10">
    <source>
        <dbReference type="ARBA" id="ARBA00022989"/>
    </source>
</evidence>
<evidence type="ECO:0000256" key="3">
    <source>
        <dbReference type="ARBA" id="ARBA00022475"/>
    </source>
</evidence>
<keyword evidence="12 19" id="KW-0472">Membrane</keyword>
<accession>A0A7K1YAK8</accession>
<keyword evidence="5" id="KW-0808">Transferase</keyword>
<dbReference type="PANTHER" id="PTHR34299:SF1">
    <property type="entry name" value="DIACYLGLYCEROL KINASE"/>
    <property type="match status" value="1"/>
</dbReference>
<feature type="binding site" evidence="16">
    <location>
        <position position="58"/>
    </location>
    <ligand>
        <name>substrate</name>
    </ligand>
</feature>
<evidence type="ECO:0000256" key="15">
    <source>
        <dbReference type="PIRSR" id="PIRSR600829-1"/>
    </source>
</evidence>
<dbReference type="Gene3D" id="1.10.287.3610">
    <property type="match status" value="1"/>
</dbReference>
<dbReference type="InterPro" id="IPR000829">
    <property type="entry name" value="DAGK"/>
</dbReference>
<dbReference type="CDD" id="cd14265">
    <property type="entry name" value="UDPK_IM_like"/>
    <property type="match status" value="1"/>
</dbReference>
<evidence type="ECO:0000256" key="14">
    <source>
        <dbReference type="ARBA" id="ARBA00023264"/>
    </source>
</evidence>
<feature type="binding site" evidence="18">
    <location>
        <position position="65"/>
    </location>
    <ligand>
        <name>a divalent metal cation</name>
        <dbReference type="ChEBI" id="CHEBI:60240"/>
    </ligand>
</feature>
<keyword evidence="6 19" id="KW-0812">Transmembrane</keyword>
<evidence type="ECO:0000256" key="1">
    <source>
        <dbReference type="ARBA" id="ARBA00004651"/>
    </source>
</evidence>
<feature type="transmembrane region" description="Helical" evidence="19">
    <location>
        <begin position="87"/>
        <end position="106"/>
    </location>
</feature>
<comment type="similarity">
    <text evidence="2">Belongs to the bacterial diacylglycerol kinase family.</text>
</comment>
<feature type="active site" description="Proton acceptor" evidence="15">
    <location>
        <position position="58"/>
    </location>
</feature>
<keyword evidence="10 19" id="KW-1133">Transmembrane helix</keyword>
<keyword evidence="7 17" id="KW-0547">Nucleotide-binding</keyword>
<feature type="transmembrane region" description="Helical" evidence="19">
    <location>
        <begin position="20"/>
        <end position="37"/>
    </location>
</feature>
<dbReference type="InterPro" id="IPR033717">
    <property type="entry name" value="UDPK"/>
</dbReference>
<feature type="binding site" evidence="17">
    <location>
        <position position="5"/>
    </location>
    <ligand>
        <name>ATP</name>
        <dbReference type="ChEBI" id="CHEBI:30616"/>
    </ligand>
</feature>
<evidence type="ECO:0000256" key="9">
    <source>
        <dbReference type="ARBA" id="ARBA00022840"/>
    </source>
</evidence>
<dbReference type="Proteomes" id="UP000466586">
    <property type="component" value="Unassembled WGS sequence"/>
</dbReference>
<evidence type="ECO:0000256" key="2">
    <source>
        <dbReference type="ARBA" id="ARBA00005967"/>
    </source>
</evidence>
<dbReference type="PANTHER" id="PTHR34299">
    <property type="entry name" value="DIACYLGLYCEROL KINASE"/>
    <property type="match status" value="1"/>
</dbReference>
<evidence type="ECO:0000256" key="6">
    <source>
        <dbReference type="ARBA" id="ARBA00022692"/>
    </source>
</evidence>
<feature type="binding site" evidence="17">
    <location>
        <position position="65"/>
    </location>
    <ligand>
        <name>ATP</name>
        <dbReference type="ChEBI" id="CHEBI:30616"/>
    </ligand>
</feature>
<evidence type="ECO:0000256" key="5">
    <source>
        <dbReference type="ARBA" id="ARBA00022679"/>
    </source>
</evidence>
<name>A0A7K1YAK8_9SPHI</name>
<evidence type="ECO:0000256" key="16">
    <source>
        <dbReference type="PIRSR" id="PIRSR600829-2"/>
    </source>
</evidence>
<evidence type="ECO:0000313" key="20">
    <source>
        <dbReference type="EMBL" id="MXV51098.1"/>
    </source>
</evidence>
<reference evidence="20 21" key="1">
    <citation type="submission" date="2019-11" db="EMBL/GenBank/DDBJ databases">
        <title>Pedobacter sp. HMF7647 Genome sequencing and assembly.</title>
        <authorList>
            <person name="Kang H."/>
            <person name="Kim H."/>
            <person name="Joh K."/>
        </authorList>
    </citation>
    <scope>NUCLEOTIDE SEQUENCE [LARGE SCALE GENOMIC DNA]</scope>
    <source>
        <strain evidence="20 21">HMF7647</strain>
    </source>
</reference>
<evidence type="ECO:0000256" key="19">
    <source>
        <dbReference type="SAM" id="Phobius"/>
    </source>
</evidence>
<dbReference type="AlphaFoldDB" id="A0A7K1YAK8"/>